<feature type="region of interest" description="Disordered" evidence="1">
    <location>
        <begin position="407"/>
        <end position="429"/>
    </location>
</feature>
<protein>
    <recommendedName>
        <fullName evidence="4">Large membrane protein</fullName>
    </recommendedName>
</protein>
<evidence type="ECO:0000313" key="2">
    <source>
        <dbReference type="EMBL" id="MDT0379663.1"/>
    </source>
</evidence>
<dbReference type="RefSeq" id="WP_311673447.1">
    <property type="nucleotide sequence ID" value="NZ_JAVREQ010000009.1"/>
</dbReference>
<keyword evidence="3" id="KW-1185">Reference proteome</keyword>
<feature type="region of interest" description="Disordered" evidence="1">
    <location>
        <begin position="125"/>
        <end position="219"/>
    </location>
</feature>
<feature type="region of interest" description="Disordered" evidence="1">
    <location>
        <begin position="32"/>
        <end position="113"/>
    </location>
</feature>
<organism evidence="2 3">
    <name type="scientific">Streptomyces hazeniae</name>
    <dbReference type="NCBI Taxonomy" id="3075538"/>
    <lineage>
        <taxon>Bacteria</taxon>
        <taxon>Bacillati</taxon>
        <taxon>Actinomycetota</taxon>
        <taxon>Actinomycetes</taxon>
        <taxon>Kitasatosporales</taxon>
        <taxon>Streptomycetaceae</taxon>
        <taxon>Streptomyces</taxon>
    </lineage>
</organism>
<feature type="compositionally biased region" description="Basic and acidic residues" evidence="1">
    <location>
        <begin position="200"/>
        <end position="215"/>
    </location>
</feature>
<name>A0ABU2NRP7_9ACTN</name>
<dbReference type="EMBL" id="JAVREQ010000009">
    <property type="protein sequence ID" value="MDT0379663.1"/>
    <property type="molecule type" value="Genomic_DNA"/>
</dbReference>
<feature type="compositionally biased region" description="Basic and acidic residues" evidence="1">
    <location>
        <begin position="165"/>
        <end position="178"/>
    </location>
</feature>
<reference evidence="3" key="1">
    <citation type="submission" date="2023-07" db="EMBL/GenBank/DDBJ databases">
        <title>30 novel species of actinomycetes from the DSMZ collection.</title>
        <authorList>
            <person name="Nouioui I."/>
        </authorList>
    </citation>
    <scope>NUCLEOTIDE SEQUENCE [LARGE SCALE GENOMIC DNA]</scope>
    <source>
        <strain evidence="3">DSM 42041</strain>
    </source>
</reference>
<gene>
    <name evidence="2" type="ORF">RM572_12890</name>
</gene>
<proteinExistence type="predicted"/>
<comment type="caution">
    <text evidence="2">The sequence shown here is derived from an EMBL/GenBank/DDBJ whole genome shotgun (WGS) entry which is preliminary data.</text>
</comment>
<evidence type="ECO:0000313" key="3">
    <source>
        <dbReference type="Proteomes" id="UP001183414"/>
    </source>
</evidence>
<dbReference type="Proteomes" id="UP001183414">
    <property type="component" value="Unassembled WGS sequence"/>
</dbReference>
<evidence type="ECO:0000256" key="1">
    <source>
        <dbReference type="SAM" id="MobiDB-lite"/>
    </source>
</evidence>
<evidence type="ECO:0008006" key="4">
    <source>
        <dbReference type="Google" id="ProtNLM"/>
    </source>
</evidence>
<accession>A0ABU2NRP7</accession>
<feature type="region of interest" description="Disordered" evidence="1">
    <location>
        <begin position="302"/>
        <end position="332"/>
    </location>
</feature>
<sequence>MSTQETPEGPRLRRRLTVASVATAVLLAGGGGAYWASNAAESDDDTSTAADSRENPPPLVLDSLGLSESGDTPERGIAPGEPNPNATVYEAEGDLPDGPGSAPVHRPEGDVTEAEMQAIADAFGVDGAPTEGDAGWRVGGTPDGSGPLLTVDEETGAWSYIRHRPTGDDLCGKPKDGGAGKPPAPCPDQQAGDEGQPSSDGERGGDPVSADEAKKTVRPALEALDLDKAALDASHSYQDTRLVTAKPRPGGIPSQDWSSTFTVNSAGELVRGHGRLGELVKGAVYPVMTAEETLKALNKHRAPAGMPEVPSCDDAPPPRPKDENTDLGGYPKADDVIRCATPGSEGSSPDGGDATATVSGATFGLAAEYSKGAPVLVPAWIYDVEKQGAEGTYQVAFPAVEREYLRTPEDKGGEDGGDTPVSPGAPDGRKLISYRADGRDLTVTFWGGVCHDYQAVAKPADGGVEVKVEPKNPEPKENCIMIAEKQKVTVQLDKPLDDRKVLDARSGDPLPKK</sequence>